<dbReference type="Proteomes" id="UP001208364">
    <property type="component" value="Unassembled WGS sequence"/>
</dbReference>
<evidence type="ECO:0000313" key="2">
    <source>
        <dbReference type="Proteomes" id="UP001208364"/>
    </source>
</evidence>
<evidence type="ECO:0000313" key="1">
    <source>
        <dbReference type="EMBL" id="MCU6737534.1"/>
    </source>
</evidence>
<keyword evidence="2" id="KW-1185">Reference proteome</keyword>
<accession>A0ABT2SRT9</accession>
<name>A0ABT2SRT9_9FIRM</name>
<comment type="caution">
    <text evidence="1">The sequence shown here is derived from an EMBL/GenBank/DDBJ whole genome shotgun (WGS) entry which is preliminary data.</text>
</comment>
<organism evidence="1 2">
    <name type="scientific">[Clostridium] ammoniilyticum</name>
    <dbReference type="NCBI Taxonomy" id="2981784"/>
    <lineage>
        <taxon>Bacteria</taxon>
        <taxon>Bacillati</taxon>
        <taxon>Bacillota</taxon>
        <taxon>Erysipelotrichia</taxon>
        <taxon>Erysipelotrichales</taxon>
        <taxon>Coprobacillaceae</taxon>
        <taxon>Faecalibacillus</taxon>
    </lineage>
</organism>
<reference evidence="1 2" key="1">
    <citation type="journal article" date="2021" name="ISME Commun">
        <title>Automated analysis of genomic sequences facilitates high-throughput and comprehensive description of bacteria.</title>
        <authorList>
            <person name="Hitch T.C.A."/>
        </authorList>
    </citation>
    <scope>NUCLEOTIDE SEQUENCE [LARGE SCALE GENOMIC DNA]</scope>
    <source>
        <strain evidence="1 2">H4_15</strain>
    </source>
</reference>
<proteinExistence type="predicted"/>
<gene>
    <name evidence="1" type="ORF">OCV55_02400</name>
</gene>
<dbReference type="EMBL" id="JAOQJR010000002">
    <property type="protein sequence ID" value="MCU6737534.1"/>
    <property type="molecule type" value="Genomic_DNA"/>
</dbReference>
<protein>
    <submittedName>
        <fullName evidence="1">DUF5050 domain-containing protein</fullName>
    </submittedName>
</protein>
<dbReference type="RefSeq" id="WP_118347789.1">
    <property type="nucleotide sequence ID" value="NZ_JAOQJR010000002.1"/>
</dbReference>
<sequence length="124" mass="14355">MNLDGSNEIIAAYEVSSDILKCSHFDYKIKKGWVYYKNFKMELGNPASGLEKIVMNDIGDNGWIYYITNQLIKAKKDGSQRVVLDGEDTFDYEIEKVEDKYIYYRKNGITYKIGVDGNNKEILE</sequence>